<keyword evidence="3" id="KW-1185">Reference proteome</keyword>
<dbReference type="InterPro" id="IPR013766">
    <property type="entry name" value="Thioredoxin_domain"/>
</dbReference>
<organism evidence="2 3">
    <name type="scientific">Entotheonella factor</name>
    <dbReference type="NCBI Taxonomy" id="1429438"/>
    <lineage>
        <taxon>Bacteria</taxon>
        <taxon>Pseudomonadati</taxon>
        <taxon>Nitrospinota/Tectimicrobiota group</taxon>
        <taxon>Candidatus Tectimicrobiota</taxon>
        <taxon>Candidatus Entotheonellia</taxon>
        <taxon>Candidatus Entotheonellales</taxon>
        <taxon>Candidatus Entotheonellaceae</taxon>
        <taxon>Candidatus Entotheonella</taxon>
    </lineage>
</organism>
<dbReference type="Gene3D" id="3.40.30.10">
    <property type="entry name" value="Glutaredoxin"/>
    <property type="match status" value="1"/>
</dbReference>
<dbReference type="GO" id="GO:0016209">
    <property type="term" value="F:antioxidant activity"/>
    <property type="evidence" value="ECO:0007669"/>
    <property type="project" value="InterPro"/>
</dbReference>
<protein>
    <recommendedName>
        <fullName evidence="1">Thioredoxin domain-containing protein</fullName>
    </recommendedName>
</protein>
<proteinExistence type="predicted"/>
<comment type="caution">
    <text evidence="2">The sequence shown here is derived from an EMBL/GenBank/DDBJ whole genome shotgun (WGS) entry which is preliminary data.</text>
</comment>
<gene>
    <name evidence="2" type="ORF">ETSY1_27210</name>
</gene>
<dbReference type="PROSITE" id="PS51352">
    <property type="entry name" value="THIOREDOXIN_2"/>
    <property type="match status" value="1"/>
</dbReference>
<evidence type="ECO:0000313" key="2">
    <source>
        <dbReference type="EMBL" id="ETW96296.1"/>
    </source>
</evidence>
<dbReference type="CDD" id="cd02966">
    <property type="entry name" value="TlpA_like_family"/>
    <property type="match status" value="1"/>
</dbReference>
<evidence type="ECO:0000259" key="1">
    <source>
        <dbReference type="PROSITE" id="PS51352"/>
    </source>
</evidence>
<accession>W4LG53</accession>
<dbReference type="AlphaFoldDB" id="W4LG53"/>
<dbReference type="Proteomes" id="UP000019141">
    <property type="component" value="Unassembled WGS sequence"/>
</dbReference>
<dbReference type="InterPro" id="IPR000866">
    <property type="entry name" value="AhpC/TSA"/>
</dbReference>
<evidence type="ECO:0000313" key="3">
    <source>
        <dbReference type="Proteomes" id="UP000019141"/>
    </source>
</evidence>
<dbReference type="EMBL" id="AZHW01000808">
    <property type="protein sequence ID" value="ETW96296.1"/>
    <property type="molecule type" value="Genomic_DNA"/>
</dbReference>
<dbReference type="HOGENOM" id="CLU_042529_11_0_7"/>
<name>W4LG53_ENTF1</name>
<feature type="domain" description="Thioredoxin" evidence="1">
    <location>
        <begin position="35"/>
        <end position="181"/>
    </location>
</feature>
<dbReference type="Pfam" id="PF00578">
    <property type="entry name" value="AhpC-TSA"/>
    <property type="match status" value="1"/>
</dbReference>
<dbReference type="InterPro" id="IPR036249">
    <property type="entry name" value="Thioredoxin-like_sf"/>
</dbReference>
<dbReference type="InterPro" id="IPR050553">
    <property type="entry name" value="Thioredoxin_ResA/DsbE_sf"/>
</dbReference>
<dbReference type="PANTHER" id="PTHR42852">
    <property type="entry name" value="THIOL:DISULFIDE INTERCHANGE PROTEIN DSBE"/>
    <property type="match status" value="1"/>
</dbReference>
<dbReference type="SUPFAM" id="SSF52833">
    <property type="entry name" value="Thioredoxin-like"/>
    <property type="match status" value="1"/>
</dbReference>
<reference evidence="2 3" key="1">
    <citation type="journal article" date="2014" name="Nature">
        <title>An environmental bacterial taxon with a large and distinct metabolic repertoire.</title>
        <authorList>
            <person name="Wilson M.C."/>
            <person name="Mori T."/>
            <person name="Ruckert C."/>
            <person name="Uria A.R."/>
            <person name="Helf M.J."/>
            <person name="Takada K."/>
            <person name="Gernert C."/>
            <person name="Steffens U.A."/>
            <person name="Heycke N."/>
            <person name="Schmitt S."/>
            <person name="Rinke C."/>
            <person name="Helfrich E.J."/>
            <person name="Brachmann A.O."/>
            <person name="Gurgui C."/>
            <person name="Wakimoto T."/>
            <person name="Kracht M."/>
            <person name="Crusemann M."/>
            <person name="Hentschel U."/>
            <person name="Abe I."/>
            <person name="Matsunaga S."/>
            <person name="Kalinowski J."/>
            <person name="Takeyama H."/>
            <person name="Piel J."/>
        </authorList>
    </citation>
    <scope>NUCLEOTIDE SEQUENCE [LARGE SCALE GENOMIC DNA]</scope>
    <source>
        <strain evidence="3">TSY1</strain>
    </source>
</reference>
<dbReference type="GO" id="GO:0016491">
    <property type="term" value="F:oxidoreductase activity"/>
    <property type="evidence" value="ECO:0007669"/>
    <property type="project" value="InterPro"/>
</dbReference>
<sequence>MKFTFITTLMLIIAVMAVLYGLTSRRGTPAFVPIPAEQREAFGLDLSLPTLQGEMLRLSELRGHVVLLNVWATWCYPCRAEMPAMAALYRRYGTAHHRRFTIIAVANDPEGREVVEPFVKAHQLPFPILLDAKNVLGIQLALPGIPTSYLLDPQGRIVLREVGQRDWNHPDMHRLIDALLAEAAEP</sequence>
<dbReference type="PANTHER" id="PTHR42852:SF17">
    <property type="entry name" value="THIOREDOXIN-LIKE PROTEIN HI_1115"/>
    <property type="match status" value="1"/>
</dbReference>